<evidence type="ECO:0008006" key="11">
    <source>
        <dbReference type="Google" id="ProtNLM"/>
    </source>
</evidence>
<dbReference type="GO" id="GO:0046872">
    <property type="term" value="F:metal ion binding"/>
    <property type="evidence" value="ECO:0007669"/>
    <property type="project" value="UniProtKB-KW"/>
</dbReference>
<dbReference type="PANTHER" id="PTHR22926:SF3">
    <property type="entry name" value="UNDECAPRENYL-PHOSPHATE ALPHA-N-ACETYLGLUCOSAMINYL 1-PHOSPHATE TRANSFERASE"/>
    <property type="match status" value="1"/>
</dbReference>
<dbReference type="Proteomes" id="UP000236910">
    <property type="component" value="Unassembled WGS sequence"/>
</dbReference>
<dbReference type="GO" id="GO:0016780">
    <property type="term" value="F:phosphotransferase activity, for other substituted phosphate groups"/>
    <property type="evidence" value="ECO:0007669"/>
    <property type="project" value="InterPro"/>
</dbReference>
<comment type="caution">
    <text evidence="9">The sequence shown here is derived from an EMBL/GenBank/DDBJ whole genome shotgun (WGS) entry which is preliminary data.</text>
</comment>
<evidence type="ECO:0000256" key="4">
    <source>
        <dbReference type="ARBA" id="ARBA00022692"/>
    </source>
</evidence>
<dbReference type="InterPro" id="IPR000715">
    <property type="entry name" value="Glycosyl_transferase_4"/>
</dbReference>
<proteinExistence type="predicted"/>
<organism evidence="9 10">
    <name type="scientific">Caldisericum exile</name>
    <dbReference type="NCBI Taxonomy" id="693075"/>
    <lineage>
        <taxon>Bacteria</taxon>
        <taxon>Pseudomonadati</taxon>
        <taxon>Caldisericota/Cryosericota group</taxon>
        <taxon>Caldisericota</taxon>
        <taxon>Caldisericia</taxon>
        <taxon>Caldisericales</taxon>
        <taxon>Caldisericaceae</taxon>
        <taxon>Caldisericum</taxon>
    </lineage>
</organism>
<dbReference type="GO" id="GO:0009103">
    <property type="term" value="P:lipopolysaccharide biosynthetic process"/>
    <property type="evidence" value="ECO:0007669"/>
    <property type="project" value="TreeGrafter"/>
</dbReference>
<dbReference type="Pfam" id="PF00953">
    <property type="entry name" value="Glycos_transf_4"/>
    <property type="match status" value="1"/>
</dbReference>
<keyword evidence="5 8" id="KW-1133">Transmembrane helix</keyword>
<evidence type="ECO:0000313" key="10">
    <source>
        <dbReference type="Proteomes" id="UP000236910"/>
    </source>
</evidence>
<evidence type="ECO:0000313" key="9">
    <source>
        <dbReference type="EMBL" id="PMP83681.1"/>
    </source>
</evidence>
<gene>
    <name evidence="9" type="ORF">C0175_01325</name>
</gene>
<dbReference type="AlphaFoldDB" id="A0A2J6X8R8"/>
<reference evidence="9 10" key="1">
    <citation type="submission" date="2018-01" db="EMBL/GenBank/DDBJ databases">
        <title>Metagenomic assembled genomes from two thermal pools in the Uzon Caldera, Kamchatka, Russia.</title>
        <authorList>
            <person name="Wilkins L."/>
            <person name="Ettinger C."/>
        </authorList>
    </citation>
    <scope>NUCLEOTIDE SEQUENCE [LARGE SCALE GENOMIC DNA]</scope>
    <source>
        <strain evidence="9">ARK-10</strain>
    </source>
</reference>
<dbReference type="CDD" id="cd06853">
    <property type="entry name" value="GT_WecA_like"/>
    <property type="match status" value="1"/>
</dbReference>
<dbReference type="GO" id="GO:0005886">
    <property type="term" value="C:plasma membrane"/>
    <property type="evidence" value="ECO:0007669"/>
    <property type="project" value="UniProtKB-SubCell"/>
</dbReference>
<keyword evidence="7" id="KW-0479">Metal-binding</keyword>
<dbReference type="GO" id="GO:0044038">
    <property type="term" value="P:cell wall macromolecule biosynthetic process"/>
    <property type="evidence" value="ECO:0007669"/>
    <property type="project" value="TreeGrafter"/>
</dbReference>
<feature type="transmembrane region" description="Helical" evidence="8">
    <location>
        <begin position="113"/>
        <end position="135"/>
    </location>
</feature>
<keyword evidence="4 8" id="KW-0812">Transmembrane</keyword>
<dbReference type="GO" id="GO:0071555">
    <property type="term" value="P:cell wall organization"/>
    <property type="evidence" value="ECO:0007669"/>
    <property type="project" value="TreeGrafter"/>
</dbReference>
<evidence type="ECO:0000256" key="5">
    <source>
        <dbReference type="ARBA" id="ARBA00022989"/>
    </source>
</evidence>
<feature type="non-terminal residue" evidence="9">
    <location>
        <position position="165"/>
    </location>
</feature>
<comment type="subcellular location">
    <subcellularLocation>
        <location evidence="1">Cell membrane</location>
        <topology evidence="1">Multi-pass membrane protein</topology>
    </subcellularLocation>
</comment>
<keyword evidence="3" id="KW-0808">Transferase</keyword>
<feature type="transmembrane region" description="Helical" evidence="8">
    <location>
        <begin position="141"/>
        <end position="163"/>
    </location>
</feature>
<comment type="cofactor">
    <cofactor evidence="7">
        <name>Mg(2+)</name>
        <dbReference type="ChEBI" id="CHEBI:18420"/>
    </cofactor>
</comment>
<keyword evidence="6 8" id="KW-0472">Membrane</keyword>
<feature type="binding site" evidence="7">
    <location>
        <position position="164"/>
    </location>
    <ligand>
        <name>Mg(2+)</name>
        <dbReference type="ChEBI" id="CHEBI:18420"/>
    </ligand>
</feature>
<name>A0A2J6X8R8_9BACT</name>
<protein>
    <recommendedName>
        <fullName evidence="11">Undecaprenyl/decaprenyl-phosphate alpha-N-acetylglucosaminyl 1-phosphate transferase</fullName>
    </recommendedName>
</protein>
<accession>A0A2J6X8R8</accession>
<evidence type="ECO:0000256" key="3">
    <source>
        <dbReference type="ARBA" id="ARBA00022679"/>
    </source>
</evidence>
<keyword evidence="2" id="KW-1003">Cell membrane</keyword>
<keyword evidence="7" id="KW-0460">Magnesium</keyword>
<sequence>MKEIIAFIDKNFFNISYYFLIGFFLSSFSTPLAIFLGDKFAIIDLPKTNDRKKIHKEPVPRSGGISIYITILILFFILQKFNRQFLGIILGATVLFFGLLLDDKYGLTVRQKFLIQFLGAFIAIFTGTQFTQITIPFTDTIIKLGILGSILTVLWIVGLINAINI</sequence>
<feature type="transmembrane region" description="Helical" evidence="8">
    <location>
        <begin position="15"/>
        <end position="37"/>
    </location>
</feature>
<evidence type="ECO:0000256" key="1">
    <source>
        <dbReference type="ARBA" id="ARBA00004651"/>
    </source>
</evidence>
<evidence type="ECO:0000256" key="8">
    <source>
        <dbReference type="SAM" id="Phobius"/>
    </source>
</evidence>
<feature type="transmembrane region" description="Helical" evidence="8">
    <location>
        <begin position="58"/>
        <end position="78"/>
    </location>
</feature>
<evidence type="ECO:0000256" key="7">
    <source>
        <dbReference type="PIRSR" id="PIRSR600715-1"/>
    </source>
</evidence>
<evidence type="ECO:0000256" key="6">
    <source>
        <dbReference type="ARBA" id="ARBA00023136"/>
    </source>
</evidence>
<feature type="transmembrane region" description="Helical" evidence="8">
    <location>
        <begin position="84"/>
        <end position="101"/>
    </location>
</feature>
<dbReference type="EMBL" id="PNIX01000078">
    <property type="protein sequence ID" value="PMP83681.1"/>
    <property type="molecule type" value="Genomic_DNA"/>
</dbReference>
<dbReference type="PANTHER" id="PTHR22926">
    <property type="entry name" value="PHOSPHO-N-ACETYLMURAMOYL-PENTAPEPTIDE-TRANSFERASE"/>
    <property type="match status" value="1"/>
</dbReference>
<evidence type="ECO:0000256" key="2">
    <source>
        <dbReference type="ARBA" id="ARBA00022475"/>
    </source>
</evidence>